<dbReference type="EMBL" id="NVWI01000001">
    <property type="protein sequence ID" value="PCJ43678.1"/>
    <property type="molecule type" value="Genomic_DNA"/>
</dbReference>
<evidence type="ECO:0000256" key="3">
    <source>
        <dbReference type="ARBA" id="ARBA00022490"/>
    </source>
</evidence>
<dbReference type="InterPro" id="IPR000304">
    <property type="entry name" value="Pyrroline-COOH_reductase"/>
</dbReference>
<gene>
    <name evidence="10" type="primary">proC</name>
    <name evidence="15" type="ORF">COA71_02055</name>
</gene>
<evidence type="ECO:0000259" key="14">
    <source>
        <dbReference type="Pfam" id="PF14748"/>
    </source>
</evidence>
<dbReference type="InterPro" id="IPR036291">
    <property type="entry name" value="NAD(P)-bd_dom_sf"/>
</dbReference>
<feature type="binding site" evidence="12">
    <location>
        <position position="59"/>
    </location>
    <ligand>
        <name>NADPH</name>
        <dbReference type="ChEBI" id="CHEBI:57783"/>
    </ligand>
</feature>
<evidence type="ECO:0000256" key="4">
    <source>
        <dbReference type="ARBA" id="ARBA00022605"/>
    </source>
</evidence>
<dbReference type="HAMAP" id="MF_01925">
    <property type="entry name" value="P5C_reductase"/>
    <property type="match status" value="1"/>
</dbReference>
<dbReference type="EC" id="1.5.1.2" evidence="10 11"/>
<feature type="binding site" evidence="12">
    <location>
        <begin position="11"/>
        <end position="16"/>
    </location>
    <ligand>
        <name>NADP(+)</name>
        <dbReference type="ChEBI" id="CHEBI:58349"/>
    </ligand>
</feature>
<dbReference type="InterPro" id="IPR029036">
    <property type="entry name" value="P5CR_dimer"/>
</dbReference>
<comment type="caution">
    <text evidence="15">The sequence shown here is derived from an EMBL/GenBank/DDBJ whole genome shotgun (WGS) entry which is preliminary data.</text>
</comment>
<evidence type="ECO:0000259" key="13">
    <source>
        <dbReference type="Pfam" id="PF03807"/>
    </source>
</evidence>
<dbReference type="PIRSF" id="PIRSF000193">
    <property type="entry name" value="Pyrrol-5-carb_rd"/>
    <property type="match status" value="1"/>
</dbReference>
<dbReference type="Proteomes" id="UP000228987">
    <property type="component" value="Unassembled WGS sequence"/>
</dbReference>
<dbReference type="Pfam" id="PF03807">
    <property type="entry name" value="F420_oxidored"/>
    <property type="match status" value="1"/>
</dbReference>
<protein>
    <recommendedName>
        <fullName evidence="10 11">Pyrroline-5-carboxylate reductase</fullName>
        <shortName evidence="10">P5C reductase</shortName>
        <shortName evidence="10">P5CR</shortName>
        <ecNumber evidence="10 11">1.5.1.2</ecNumber>
    </recommendedName>
    <alternativeName>
        <fullName evidence="10">PCA reductase</fullName>
    </alternativeName>
</protein>
<evidence type="ECO:0000256" key="7">
    <source>
        <dbReference type="ARBA" id="ARBA00023002"/>
    </source>
</evidence>
<accession>A0A2A5CJH4</accession>
<evidence type="ECO:0000313" key="16">
    <source>
        <dbReference type="Proteomes" id="UP000228987"/>
    </source>
</evidence>
<dbReference type="AlphaFoldDB" id="A0A2A5CJH4"/>
<reference evidence="16" key="1">
    <citation type="submission" date="2017-08" db="EMBL/GenBank/DDBJ databases">
        <title>A dynamic microbial community with high functional redundancy inhabits the cold, oxic subseafloor aquifer.</title>
        <authorList>
            <person name="Tully B.J."/>
            <person name="Wheat C.G."/>
            <person name="Glazer B.T."/>
            <person name="Huber J.A."/>
        </authorList>
    </citation>
    <scope>NUCLEOTIDE SEQUENCE [LARGE SCALE GENOMIC DNA]</scope>
</reference>
<dbReference type="PANTHER" id="PTHR11645">
    <property type="entry name" value="PYRROLINE-5-CARBOXYLATE REDUCTASE"/>
    <property type="match status" value="1"/>
</dbReference>
<dbReference type="SUPFAM" id="SSF51735">
    <property type="entry name" value="NAD(P)-binding Rossmann-fold domains"/>
    <property type="match status" value="1"/>
</dbReference>
<dbReference type="GO" id="GO:0055129">
    <property type="term" value="P:L-proline biosynthetic process"/>
    <property type="evidence" value="ECO:0007669"/>
    <property type="project" value="UniProtKB-UniRule"/>
</dbReference>
<evidence type="ECO:0000256" key="10">
    <source>
        <dbReference type="HAMAP-Rule" id="MF_01925"/>
    </source>
</evidence>
<comment type="similarity">
    <text evidence="2 10">Belongs to the pyrroline-5-carboxylate reductase family.</text>
</comment>
<keyword evidence="4 10" id="KW-0028">Amino-acid biosynthesis</keyword>
<evidence type="ECO:0000313" key="15">
    <source>
        <dbReference type="EMBL" id="PCJ43678.1"/>
    </source>
</evidence>
<dbReference type="SUPFAM" id="SSF48179">
    <property type="entry name" value="6-phosphogluconate dehydrogenase C-terminal domain-like"/>
    <property type="match status" value="1"/>
</dbReference>
<dbReference type="PANTHER" id="PTHR11645:SF0">
    <property type="entry name" value="PYRROLINE-5-CARBOXYLATE REDUCTASE 3"/>
    <property type="match status" value="1"/>
</dbReference>
<dbReference type="InterPro" id="IPR028939">
    <property type="entry name" value="P5C_Rdtase_cat_N"/>
</dbReference>
<keyword evidence="3 10" id="KW-0963">Cytoplasm</keyword>
<evidence type="ECO:0000256" key="6">
    <source>
        <dbReference type="ARBA" id="ARBA00022857"/>
    </source>
</evidence>
<dbReference type="Gene3D" id="1.10.3730.10">
    <property type="entry name" value="ProC C-terminal domain-like"/>
    <property type="match status" value="1"/>
</dbReference>
<feature type="domain" description="Pyrroline-5-carboxylate reductase dimerisation" evidence="14">
    <location>
        <begin position="166"/>
        <end position="270"/>
    </location>
</feature>
<keyword evidence="7 10" id="KW-0560">Oxidoreductase</keyword>
<evidence type="ECO:0000256" key="1">
    <source>
        <dbReference type="ARBA" id="ARBA00005205"/>
    </source>
</evidence>
<dbReference type="FunFam" id="3.40.50.720:FF:000105">
    <property type="entry name" value="Pyrroline-5-carboxylate reductase"/>
    <property type="match status" value="1"/>
</dbReference>
<evidence type="ECO:0000256" key="5">
    <source>
        <dbReference type="ARBA" id="ARBA00022650"/>
    </source>
</evidence>
<sequence length="278" mass="29307">MFKQDQTIAFIGAGNMATALIKGLLAKGCPCVKLWASDPNSKQLEILKNDTGINVSSDNSEIINHADIVVLAVKPQLMNEVLSPLQGALSEKPVLLISIAAGVSIQTLQSLSSKHQAIVRCMPNTPALVEAGASALFANAHTSEDQKQHAQSILAAVGTVCWLQQESDIDIVTALSGSGPAYFFLFIEALQTAAIDQGLNPDIANSLALQTAFGAAKLALSSDGDIAELRRKVTSPGGTTEAALAQFEKDDFRTIIARAVAKAKARSEELALLSDKQE</sequence>
<comment type="subcellular location">
    <subcellularLocation>
        <location evidence="10">Cytoplasm</location>
    </subcellularLocation>
</comment>
<proteinExistence type="inferred from homology"/>
<dbReference type="FunFam" id="1.10.3730.10:FF:000001">
    <property type="entry name" value="Pyrroline-5-carboxylate reductase"/>
    <property type="match status" value="1"/>
</dbReference>
<comment type="catalytic activity">
    <reaction evidence="8 10">
        <text>L-proline + NAD(+) = (S)-1-pyrroline-5-carboxylate + NADH + 2 H(+)</text>
        <dbReference type="Rhea" id="RHEA:14105"/>
        <dbReference type="ChEBI" id="CHEBI:15378"/>
        <dbReference type="ChEBI" id="CHEBI:17388"/>
        <dbReference type="ChEBI" id="CHEBI:57540"/>
        <dbReference type="ChEBI" id="CHEBI:57945"/>
        <dbReference type="ChEBI" id="CHEBI:60039"/>
        <dbReference type="EC" id="1.5.1.2"/>
    </reaction>
</comment>
<dbReference type="GO" id="GO:0004735">
    <property type="term" value="F:pyrroline-5-carboxylate reductase activity"/>
    <property type="evidence" value="ECO:0007669"/>
    <property type="project" value="UniProtKB-UniRule"/>
</dbReference>
<evidence type="ECO:0000256" key="2">
    <source>
        <dbReference type="ARBA" id="ARBA00005525"/>
    </source>
</evidence>
<evidence type="ECO:0000256" key="11">
    <source>
        <dbReference type="NCBIfam" id="TIGR00112"/>
    </source>
</evidence>
<dbReference type="Gene3D" id="3.40.50.720">
    <property type="entry name" value="NAD(P)-binding Rossmann-like Domain"/>
    <property type="match status" value="1"/>
</dbReference>
<evidence type="ECO:0000256" key="8">
    <source>
        <dbReference type="ARBA" id="ARBA00050547"/>
    </source>
</evidence>
<dbReference type="NCBIfam" id="TIGR00112">
    <property type="entry name" value="proC"/>
    <property type="match status" value="1"/>
</dbReference>
<keyword evidence="6 10" id="KW-0521">NADP</keyword>
<dbReference type="UniPathway" id="UPA00098">
    <property type="reaction ID" value="UER00361"/>
</dbReference>
<evidence type="ECO:0000256" key="9">
    <source>
        <dbReference type="ARBA" id="ARBA00052690"/>
    </source>
</evidence>
<keyword evidence="5 10" id="KW-0641">Proline biosynthesis</keyword>
<comment type="catalytic activity">
    <reaction evidence="9 10">
        <text>L-proline + NADP(+) = (S)-1-pyrroline-5-carboxylate + NADPH + 2 H(+)</text>
        <dbReference type="Rhea" id="RHEA:14109"/>
        <dbReference type="ChEBI" id="CHEBI:15378"/>
        <dbReference type="ChEBI" id="CHEBI:17388"/>
        <dbReference type="ChEBI" id="CHEBI:57783"/>
        <dbReference type="ChEBI" id="CHEBI:58349"/>
        <dbReference type="ChEBI" id="CHEBI:60039"/>
        <dbReference type="EC" id="1.5.1.2"/>
    </reaction>
</comment>
<evidence type="ECO:0000256" key="12">
    <source>
        <dbReference type="PIRSR" id="PIRSR000193-1"/>
    </source>
</evidence>
<comment type="function">
    <text evidence="10">Catalyzes the reduction of 1-pyrroline-5-carboxylate (PCA) to L-proline.</text>
</comment>
<dbReference type="InterPro" id="IPR008927">
    <property type="entry name" value="6-PGluconate_DH-like_C_sf"/>
</dbReference>
<feature type="binding site" evidence="12">
    <location>
        <begin position="72"/>
        <end position="75"/>
    </location>
    <ligand>
        <name>NADP(+)</name>
        <dbReference type="ChEBI" id="CHEBI:58349"/>
    </ligand>
</feature>
<comment type="pathway">
    <text evidence="1 10">Amino-acid biosynthesis; L-proline biosynthesis; L-proline from L-glutamate 5-semialdehyde: step 1/1.</text>
</comment>
<dbReference type="Pfam" id="PF14748">
    <property type="entry name" value="P5CR_dimer"/>
    <property type="match status" value="1"/>
</dbReference>
<organism evidence="15 16">
    <name type="scientific">SAR86 cluster bacterium</name>
    <dbReference type="NCBI Taxonomy" id="2030880"/>
    <lineage>
        <taxon>Bacteria</taxon>
        <taxon>Pseudomonadati</taxon>
        <taxon>Pseudomonadota</taxon>
        <taxon>Gammaproteobacteria</taxon>
        <taxon>SAR86 cluster</taxon>
    </lineage>
</organism>
<feature type="domain" description="Pyrroline-5-carboxylate reductase catalytic N-terminal" evidence="13">
    <location>
        <begin position="7"/>
        <end position="102"/>
    </location>
</feature>
<name>A0A2A5CJH4_9GAMM</name>
<dbReference type="GO" id="GO:0005737">
    <property type="term" value="C:cytoplasm"/>
    <property type="evidence" value="ECO:0007669"/>
    <property type="project" value="UniProtKB-SubCell"/>
</dbReference>